<evidence type="ECO:0000259" key="1">
    <source>
        <dbReference type="Pfam" id="PF13472"/>
    </source>
</evidence>
<dbReference type="Gene3D" id="3.40.50.1110">
    <property type="entry name" value="SGNH hydrolase"/>
    <property type="match status" value="1"/>
</dbReference>
<protein>
    <submittedName>
        <fullName evidence="2">GDSL-type esterase/lipase family protein</fullName>
    </submittedName>
</protein>
<dbReference type="EMBL" id="JAWDIQ010000002">
    <property type="protein sequence ID" value="MDY0409553.1"/>
    <property type="molecule type" value="Genomic_DNA"/>
</dbReference>
<feature type="domain" description="SGNH hydrolase-type esterase" evidence="1">
    <location>
        <begin position="3"/>
        <end position="155"/>
    </location>
</feature>
<dbReference type="InterPro" id="IPR036514">
    <property type="entry name" value="SGNH_hydro_sf"/>
</dbReference>
<reference evidence="2 3" key="1">
    <citation type="submission" date="2023-10" db="EMBL/GenBank/DDBJ databases">
        <title>Virgibacillus soli CC-YMP-6 genome.</title>
        <authorList>
            <person name="Miliotis G."/>
            <person name="Sengupta P."/>
            <person name="Hameed A."/>
            <person name="Chuvochina M."/>
            <person name="Mcdonagh F."/>
            <person name="Simpson A.C."/>
            <person name="Singh N.K."/>
            <person name="Rekha P.D."/>
            <person name="Raman K."/>
            <person name="Hugenholtz P."/>
            <person name="Venkateswaran K."/>
        </authorList>
    </citation>
    <scope>NUCLEOTIDE SEQUENCE [LARGE SCALE GENOMIC DNA]</scope>
    <source>
        <strain evidence="2 3">CC-YMP-6</strain>
    </source>
</reference>
<evidence type="ECO:0000313" key="2">
    <source>
        <dbReference type="EMBL" id="MDY0409553.1"/>
    </source>
</evidence>
<gene>
    <name evidence="2" type="ORF">RWD45_14385</name>
</gene>
<dbReference type="Proteomes" id="UP001275315">
    <property type="component" value="Unassembled WGS sequence"/>
</dbReference>
<keyword evidence="3" id="KW-1185">Reference proteome</keyword>
<evidence type="ECO:0000313" key="3">
    <source>
        <dbReference type="Proteomes" id="UP001275315"/>
    </source>
</evidence>
<proteinExistence type="predicted"/>
<dbReference type="PANTHER" id="PTHR30383">
    <property type="entry name" value="THIOESTERASE 1/PROTEASE 1/LYSOPHOSPHOLIPASE L1"/>
    <property type="match status" value="1"/>
</dbReference>
<name>A0ABU5CVX7_9BACI</name>
<accession>A0ABU5CVX7</accession>
<dbReference type="InterPro" id="IPR051532">
    <property type="entry name" value="Ester_Hydrolysis_Enzymes"/>
</dbReference>
<dbReference type="SUPFAM" id="SSF52266">
    <property type="entry name" value="SGNH hydrolase"/>
    <property type="match status" value="1"/>
</dbReference>
<comment type="caution">
    <text evidence="2">The sequence shown here is derived from an EMBL/GenBank/DDBJ whole genome shotgun (WGS) entry which is preliminary data.</text>
</comment>
<dbReference type="InterPro" id="IPR013830">
    <property type="entry name" value="SGNH_hydro"/>
</dbReference>
<dbReference type="Pfam" id="PF13472">
    <property type="entry name" value="Lipase_GDSL_2"/>
    <property type="match status" value="1"/>
</dbReference>
<dbReference type="RefSeq" id="WP_320380644.1">
    <property type="nucleotide sequence ID" value="NZ_JAWDIQ010000002.1"/>
</dbReference>
<organism evidence="2 3">
    <name type="scientific">Paracerasibacillus soli</name>
    <dbReference type="NCBI Taxonomy" id="480284"/>
    <lineage>
        <taxon>Bacteria</taxon>
        <taxon>Bacillati</taxon>
        <taxon>Bacillota</taxon>
        <taxon>Bacilli</taxon>
        <taxon>Bacillales</taxon>
        <taxon>Bacillaceae</taxon>
        <taxon>Paracerasibacillus</taxon>
    </lineage>
</organism>
<dbReference type="PANTHER" id="PTHR30383:SF27">
    <property type="entry name" value="SPORE GERMINATION LIPASE LIPC"/>
    <property type="match status" value="1"/>
</dbReference>
<sequence>MVAIGDSLTEGVGDETNNEGYVGILDETINAEYDLAHLDNFGKRGNRTDQLLNRLDTPDIQSAISKAQIILITIGANDIMKVLRENITNITYEPFAKEKEAYENRLKQIFEKMRADNPRAKIYLIGFYNPFEGYFKDIKELTLIADEWNKTSKAITGQ</sequence>